<dbReference type="InterPro" id="IPR036390">
    <property type="entry name" value="WH_DNA-bd_sf"/>
</dbReference>
<evidence type="ECO:0000256" key="2">
    <source>
        <dbReference type="ARBA" id="ARBA00023015"/>
    </source>
</evidence>
<dbReference type="InterPro" id="IPR000847">
    <property type="entry name" value="LysR_HTH_N"/>
</dbReference>
<dbReference type="STRING" id="47879.AXG94_03705"/>
<dbReference type="GO" id="GO:0043565">
    <property type="term" value="F:sequence-specific DNA binding"/>
    <property type="evidence" value="ECO:0007669"/>
    <property type="project" value="TreeGrafter"/>
</dbReference>
<name>A0A3M3DT56_9PSED</name>
<keyword evidence="4" id="KW-0804">Transcription</keyword>
<keyword evidence="2" id="KW-0805">Transcription regulation</keyword>
<dbReference type="GO" id="GO:0003700">
    <property type="term" value="F:DNA-binding transcription factor activity"/>
    <property type="evidence" value="ECO:0007669"/>
    <property type="project" value="InterPro"/>
</dbReference>
<dbReference type="FunFam" id="1.10.10.10:FF:000001">
    <property type="entry name" value="LysR family transcriptional regulator"/>
    <property type="match status" value="1"/>
</dbReference>
<sequence length="292" mass="32339">MDNLSGISVFVQVAETRSFVAAGRQLGVSSSAIGKSVARLEQRLGVRLFHRSTRSINLTAEGLLFLNRCQRVLNELEAAELELSSTSSEPRGKLRVSLPLAGQFLFTLLSSFAKRYPDIHLELDFSDRLVDVVEEGFDAVVRTGELNDSRLVARRLGAFRFLLVGAPGYFQVQGTPLNASDLSNHDCLLYRVPSTGKLERWPLPDKAHNGAQDLRAVLVCNNIDMLFNAAIEGRGIACLPEFAVKEALESGALKAVLTQEVTRTIHFSVLWPPNRFITPKLRCFVDFISLHM</sequence>
<dbReference type="KEGG" id="pcg:AXG94_03705"/>
<comment type="similarity">
    <text evidence="1">Belongs to the LysR transcriptional regulatory family.</text>
</comment>
<reference evidence="6 7" key="1">
    <citation type="submission" date="2018-08" db="EMBL/GenBank/DDBJ databases">
        <title>Recombination of ecologically and evolutionarily significant loci maintains genetic cohesion in the Pseudomonas syringae species complex.</title>
        <authorList>
            <person name="Dillon M."/>
            <person name="Thakur S."/>
            <person name="Almeida R.N.D."/>
            <person name="Weir B.S."/>
            <person name="Guttman D.S."/>
        </authorList>
    </citation>
    <scope>NUCLEOTIDE SEQUENCE [LARGE SCALE GENOMIC DNA]</scope>
    <source>
        <strain evidence="6 7">NCPPB2445</strain>
    </source>
</reference>
<dbReference type="Pfam" id="PF03466">
    <property type="entry name" value="LysR_substrate"/>
    <property type="match status" value="1"/>
</dbReference>
<evidence type="ECO:0000256" key="1">
    <source>
        <dbReference type="ARBA" id="ARBA00009437"/>
    </source>
</evidence>
<keyword evidence="7" id="KW-1185">Reference proteome</keyword>
<dbReference type="SUPFAM" id="SSF46785">
    <property type="entry name" value="Winged helix' DNA-binding domain"/>
    <property type="match status" value="1"/>
</dbReference>
<evidence type="ECO:0000256" key="3">
    <source>
        <dbReference type="ARBA" id="ARBA00023125"/>
    </source>
</evidence>
<dbReference type="InterPro" id="IPR005119">
    <property type="entry name" value="LysR_subst-bd"/>
</dbReference>
<evidence type="ECO:0000259" key="5">
    <source>
        <dbReference type="PROSITE" id="PS50931"/>
    </source>
</evidence>
<dbReference type="EMBL" id="RBOJ01000115">
    <property type="protein sequence ID" value="RMM40524.1"/>
    <property type="molecule type" value="Genomic_DNA"/>
</dbReference>
<evidence type="ECO:0000313" key="7">
    <source>
        <dbReference type="Proteomes" id="UP000270661"/>
    </source>
</evidence>
<accession>A0A3M3DT56</accession>
<dbReference type="GO" id="GO:0006351">
    <property type="term" value="P:DNA-templated transcription"/>
    <property type="evidence" value="ECO:0007669"/>
    <property type="project" value="TreeGrafter"/>
</dbReference>
<dbReference type="PANTHER" id="PTHR30537">
    <property type="entry name" value="HTH-TYPE TRANSCRIPTIONAL REGULATOR"/>
    <property type="match status" value="1"/>
</dbReference>
<proteinExistence type="inferred from homology"/>
<feature type="domain" description="HTH lysR-type" evidence="5">
    <location>
        <begin position="1"/>
        <end position="59"/>
    </location>
</feature>
<organism evidence="6 7">
    <name type="scientific">Pseudomonas corrugata</name>
    <dbReference type="NCBI Taxonomy" id="47879"/>
    <lineage>
        <taxon>Bacteria</taxon>
        <taxon>Pseudomonadati</taxon>
        <taxon>Pseudomonadota</taxon>
        <taxon>Gammaproteobacteria</taxon>
        <taxon>Pseudomonadales</taxon>
        <taxon>Pseudomonadaceae</taxon>
        <taxon>Pseudomonas</taxon>
    </lineage>
</organism>
<dbReference type="Pfam" id="PF00126">
    <property type="entry name" value="HTH_1"/>
    <property type="match status" value="1"/>
</dbReference>
<dbReference type="InterPro" id="IPR058163">
    <property type="entry name" value="LysR-type_TF_proteobact-type"/>
</dbReference>
<dbReference type="RefSeq" id="WP_024780208.1">
    <property type="nucleotide sequence ID" value="NZ_CP014262.1"/>
</dbReference>
<keyword evidence="3" id="KW-0238">DNA-binding</keyword>
<dbReference type="Gene3D" id="1.10.10.10">
    <property type="entry name" value="Winged helix-like DNA-binding domain superfamily/Winged helix DNA-binding domain"/>
    <property type="match status" value="1"/>
</dbReference>
<dbReference type="GeneID" id="55643451"/>
<dbReference type="InterPro" id="IPR036388">
    <property type="entry name" value="WH-like_DNA-bd_sf"/>
</dbReference>
<dbReference type="CDD" id="cd08476">
    <property type="entry name" value="PBP2_CrgA_like_7"/>
    <property type="match status" value="1"/>
</dbReference>
<evidence type="ECO:0000256" key="4">
    <source>
        <dbReference type="ARBA" id="ARBA00023163"/>
    </source>
</evidence>
<gene>
    <name evidence="6" type="ORF">ALQ77_04002</name>
</gene>
<dbReference type="PRINTS" id="PR00039">
    <property type="entry name" value="HTHLYSR"/>
</dbReference>
<dbReference type="Gene3D" id="3.40.190.290">
    <property type="match status" value="1"/>
</dbReference>
<comment type="caution">
    <text evidence="6">The sequence shown here is derived from an EMBL/GenBank/DDBJ whole genome shotgun (WGS) entry which is preliminary data.</text>
</comment>
<dbReference type="PROSITE" id="PS50931">
    <property type="entry name" value="HTH_LYSR"/>
    <property type="match status" value="1"/>
</dbReference>
<dbReference type="OrthoDB" id="9110639at2"/>
<protein>
    <recommendedName>
        <fullName evidence="5">HTH lysR-type domain-containing protein</fullName>
    </recommendedName>
</protein>
<dbReference type="Proteomes" id="UP000270661">
    <property type="component" value="Unassembled WGS sequence"/>
</dbReference>
<dbReference type="AlphaFoldDB" id="A0A3M3DT56"/>
<evidence type="ECO:0000313" key="6">
    <source>
        <dbReference type="EMBL" id="RMM40524.1"/>
    </source>
</evidence>
<dbReference type="PANTHER" id="PTHR30537:SF72">
    <property type="entry name" value="LYSR FAMILY TRANSCRIPTIONAL REGULATOR"/>
    <property type="match status" value="1"/>
</dbReference>
<dbReference type="SUPFAM" id="SSF53850">
    <property type="entry name" value="Periplasmic binding protein-like II"/>
    <property type="match status" value="1"/>
</dbReference>